<evidence type="ECO:0000256" key="1">
    <source>
        <dbReference type="SAM" id="MobiDB-lite"/>
    </source>
</evidence>
<sequence>MDWSSHGSFRIFDLAAMVGVSKINCSGWKNGGLRISWRIALGFEWNGGMAATNDDDVGADIADWSRRAEAQEEIEDEEAYASCGFIIRVLHGGLIRESRVQRACDLVGDRLVAANLPPIQRQHDRDPEARKPSFALQPPPPV</sequence>
<dbReference type="EMBL" id="HBEF01001363">
    <property type="protein sequence ID" value="CAD8328768.1"/>
    <property type="molecule type" value="Transcribed_RNA"/>
</dbReference>
<feature type="region of interest" description="Disordered" evidence="1">
    <location>
        <begin position="117"/>
        <end position="142"/>
    </location>
</feature>
<accession>A0A7R9WN50</accession>
<reference evidence="2" key="1">
    <citation type="submission" date="2021-01" db="EMBL/GenBank/DDBJ databases">
        <authorList>
            <person name="Corre E."/>
            <person name="Pelletier E."/>
            <person name="Niang G."/>
            <person name="Scheremetjew M."/>
            <person name="Finn R."/>
            <person name="Kale V."/>
            <person name="Holt S."/>
            <person name="Cochrane G."/>
            <person name="Meng A."/>
            <person name="Brown T."/>
            <person name="Cohen L."/>
        </authorList>
    </citation>
    <scope>NUCLEOTIDE SEQUENCE</scope>
    <source>
        <strain evidence="2">CCMP3328</strain>
    </source>
</reference>
<evidence type="ECO:0000313" key="2">
    <source>
        <dbReference type="EMBL" id="CAD8328768.1"/>
    </source>
</evidence>
<organism evidence="2">
    <name type="scientific">Craspedostauros australis</name>
    <dbReference type="NCBI Taxonomy" id="1486917"/>
    <lineage>
        <taxon>Eukaryota</taxon>
        <taxon>Sar</taxon>
        <taxon>Stramenopiles</taxon>
        <taxon>Ochrophyta</taxon>
        <taxon>Bacillariophyta</taxon>
        <taxon>Bacillariophyceae</taxon>
        <taxon>Bacillariophycidae</taxon>
        <taxon>Naviculales</taxon>
        <taxon>Naviculaceae</taxon>
        <taxon>Craspedostauros</taxon>
    </lineage>
</organism>
<name>A0A7R9WN50_9STRA</name>
<dbReference type="AlphaFoldDB" id="A0A7R9WN50"/>
<feature type="compositionally biased region" description="Basic and acidic residues" evidence="1">
    <location>
        <begin position="121"/>
        <end position="131"/>
    </location>
</feature>
<protein>
    <submittedName>
        <fullName evidence="2">Uncharacterized protein</fullName>
    </submittedName>
</protein>
<proteinExistence type="predicted"/>
<gene>
    <name evidence="2" type="ORF">CAUS1442_LOCUS865</name>
</gene>